<feature type="transmembrane region" description="Helical" evidence="7">
    <location>
        <begin position="146"/>
        <end position="164"/>
    </location>
</feature>
<keyword evidence="4 7" id="KW-0812">Transmembrane</keyword>
<dbReference type="Gene3D" id="1.10.4160.10">
    <property type="entry name" value="Hydantoin permease"/>
    <property type="match status" value="1"/>
</dbReference>
<accession>A0AAT9GT86</accession>
<comment type="subcellular location">
    <subcellularLocation>
        <location evidence="1">Membrane</location>
        <topology evidence="1">Multi-pass membrane protein</topology>
    </subcellularLocation>
</comment>
<dbReference type="Pfam" id="PF02133">
    <property type="entry name" value="Transp_cyt_pur"/>
    <property type="match status" value="1"/>
</dbReference>
<evidence type="ECO:0000256" key="3">
    <source>
        <dbReference type="ARBA" id="ARBA00022448"/>
    </source>
</evidence>
<keyword evidence="5 7" id="KW-1133">Transmembrane helix</keyword>
<dbReference type="InterPro" id="IPR026030">
    <property type="entry name" value="Pur-cyt_permease_Fcy2/21/22"/>
</dbReference>
<feature type="transmembrane region" description="Helical" evidence="7">
    <location>
        <begin position="246"/>
        <end position="267"/>
    </location>
</feature>
<dbReference type="InterPro" id="IPR001248">
    <property type="entry name" value="Pur-cyt_permease"/>
</dbReference>
<dbReference type="GO" id="GO:0005886">
    <property type="term" value="C:plasma membrane"/>
    <property type="evidence" value="ECO:0007669"/>
    <property type="project" value="TreeGrafter"/>
</dbReference>
<gene>
    <name evidence="8" type="ORF">SJAV_19620</name>
</gene>
<dbReference type="AlphaFoldDB" id="A0AAT9GT86"/>
<reference evidence="8" key="1">
    <citation type="submission" date="2024-03" db="EMBL/GenBank/DDBJ databases">
        <title>Complete genome sequence of Sulfurisphaera javensis strain KD-1.</title>
        <authorList>
            <person name="Sakai H."/>
            <person name="Nur N."/>
            <person name="Suwanto A."/>
            <person name="Kurosawa N."/>
        </authorList>
    </citation>
    <scope>NUCLEOTIDE SEQUENCE</scope>
    <source>
        <strain evidence="8">KD-1</strain>
    </source>
</reference>
<feature type="transmembrane region" description="Helical" evidence="7">
    <location>
        <begin position="437"/>
        <end position="456"/>
    </location>
</feature>
<evidence type="ECO:0000256" key="7">
    <source>
        <dbReference type="SAM" id="Phobius"/>
    </source>
</evidence>
<feature type="transmembrane region" description="Helical" evidence="7">
    <location>
        <begin position="41"/>
        <end position="61"/>
    </location>
</feature>
<evidence type="ECO:0000256" key="2">
    <source>
        <dbReference type="ARBA" id="ARBA00008974"/>
    </source>
</evidence>
<feature type="transmembrane region" description="Helical" evidence="7">
    <location>
        <begin position="337"/>
        <end position="355"/>
    </location>
</feature>
<dbReference type="RefSeq" id="WP_369609565.1">
    <property type="nucleotide sequence ID" value="NZ_AP031322.1"/>
</dbReference>
<proteinExistence type="inferred from homology"/>
<dbReference type="EMBL" id="AP031322">
    <property type="protein sequence ID" value="BFH74018.1"/>
    <property type="molecule type" value="Genomic_DNA"/>
</dbReference>
<dbReference type="KEGG" id="sjv:SJAV_19620"/>
<comment type="similarity">
    <text evidence="2">Belongs to the purine-cytosine permease (2.A.39) family.</text>
</comment>
<protein>
    <submittedName>
        <fullName evidence="8">NCS1 family nucleobase:cation symporter-1</fullName>
    </submittedName>
</protein>
<dbReference type="GeneID" id="92354911"/>
<dbReference type="PANTHER" id="PTHR31806:SF1">
    <property type="entry name" value="PURINE-CYTOSINE PERMEASE FCY2-RELATED"/>
    <property type="match status" value="1"/>
</dbReference>
<feature type="transmembrane region" description="Helical" evidence="7">
    <location>
        <begin position="106"/>
        <end position="126"/>
    </location>
</feature>
<evidence type="ECO:0000256" key="4">
    <source>
        <dbReference type="ARBA" id="ARBA00022692"/>
    </source>
</evidence>
<feature type="transmembrane region" description="Helical" evidence="7">
    <location>
        <begin position="176"/>
        <end position="195"/>
    </location>
</feature>
<evidence type="ECO:0000256" key="1">
    <source>
        <dbReference type="ARBA" id="ARBA00004141"/>
    </source>
</evidence>
<sequence length="462" mass="51642">MNRDKLEEVGQEEVYMEKTKFEIIGVKPIPRKYRYMNSSKIFIFWAMASASATTPLIGYLLDSLGLIDILIAFTISLLIGLIPAGLFSEMGRQFPVPALVVSRKTYGYLTSNALSFLYTIVNVGWFGLNDTTGGLIVASLTHTNPIPWYIFFGIIQILLVLYGARLLDYFYRYTAIILIISYSILTYFLFAYYKINISEILYPTSNVNWGLTISLVLSFSILSWTYKISTATRFAKPYEESKRASYFIAAPLGIMVPVYLMGVLGLISQDITGNWNLPAVTFPVSSTVLSVIVVFASVGASLAILHTNAMNLYPAVADILTALQPALRNLEKISQPISTVILGVGGVVAAIMGILQNATNFLLFVGDIIFPYTFIVLIDWYLRMRHQMISGKLKITDFYTISKSIKDNFNVYAVIATIIGTVLNVITILNLTTLYNYFPQNLFGSLISALIYYLFIKLKLVK</sequence>
<evidence type="ECO:0000313" key="8">
    <source>
        <dbReference type="EMBL" id="BFH74018.1"/>
    </source>
</evidence>
<dbReference type="GO" id="GO:0022857">
    <property type="term" value="F:transmembrane transporter activity"/>
    <property type="evidence" value="ECO:0007669"/>
    <property type="project" value="InterPro"/>
</dbReference>
<organism evidence="8">
    <name type="scientific">Sulfurisphaera javensis</name>
    <dbReference type="NCBI Taxonomy" id="2049879"/>
    <lineage>
        <taxon>Archaea</taxon>
        <taxon>Thermoproteota</taxon>
        <taxon>Thermoprotei</taxon>
        <taxon>Sulfolobales</taxon>
        <taxon>Sulfolobaceae</taxon>
        <taxon>Sulfurisphaera</taxon>
    </lineage>
</organism>
<feature type="transmembrane region" description="Helical" evidence="7">
    <location>
        <begin position="409"/>
        <end position="431"/>
    </location>
</feature>
<evidence type="ECO:0000256" key="6">
    <source>
        <dbReference type="ARBA" id="ARBA00023136"/>
    </source>
</evidence>
<keyword evidence="6 7" id="KW-0472">Membrane</keyword>
<keyword evidence="3" id="KW-0813">Transport</keyword>
<evidence type="ECO:0000256" key="5">
    <source>
        <dbReference type="ARBA" id="ARBA00022989"/>
    </source>
</evidence>
<feature type="transmembrane region" description="Helical" evidence="7">
    <location>
        <begin position="361"/>
        <end position="382"/>
    </location>
</feature>
<dbReference type="PANTHER" id="PTHR31806">
    <property type="entry name" value="PURINE-CYTOSINE PERMEASE FCY2-RELATED"/>
    <property type="match status" value="1"/>
</dbReference>
<feature type="transmembrane region" description="Helical" evidence="7">
    <location>
        <begin position="207"/>
        <end position="226"/>
    </location>
</feature>
<feature type="transmembrane region" description="Helical" evidence="7">
    <location>
        <begin position="287"/>
        <end position="305"/>
    </location>
</feature>
<feature type="transmembrane region" description="Helical" evidence="7">
    <location>
        <begin position="67"/>
        <end position="86"/>
    </location>
</feature>
<name>A0AAT9GT86_9CREN</name>